<feature type="compositionally biased region" description="Basic and acidic residues" evidence="1">
    <location>
        <begin position="1767"/>
        <end position="1788"/>
    </location>
</feature>
<dbReference type="PANTHER" id="PTHR12338:SF5">
    <property type="entry name" value="ANTIGEN 43-RELATED"/>
    <property type="match status" value="1"/>
</dbReference>
<feature type="domain" description="Filamentous haemagglutinin FhaB/tRNA nuclease CdiA-like TPS" evidence="2">
    <location>
        <begin position="62"/>
        <end position="173"/>
    </location>
</feature>
<organism evidence="3 4">
    <name type="scientific">Psittacicella melopsittaci</name>
    <dbReference type="NCBI Taxonomy" id="2028576"/>
    <lineage>
        <taxon>Bacteria</taxon>
        <taxon>Pseudomonadati</taxon>
        <taxon>Pseudomonadota</taxon>
        <taxon>Gammaproteobacteria</taxon>
        <taxon>Pasteurellales</taxon>
        <taxon>Psittacicellaceae</taxon>
        <taxon>Psittacicella</taxon>
    </lineage>
</organism>
<evidence type="ECO:0000256" key="1">
    <source>
        <dbReference type="SAM" id="MobiDB-lite"/>
    </source>
</evidence>
<name>A0A3A1Y477_9GAMM</name>
<feature type="compositionally biased region" description="Low complexity" evidence="1">
    <location>
        <begin position="1116"/>
        <end position="1127"/>
    </location>
</feature>
<comment type="caution">
    <text evidence="3">The sequence shown here is derived from an EMBL/GenBank/DDBJ whole genome shotgun (WGS) entry which is preliminary data.</text>
</comment>
<feature type="compositionally biased region" description="Basic and acidic residues" evidence="1">
    <location>
        <begin position="1683"/>
        <end position="1694"/>
    </location>
</feature>
<feature type="compositionally biased region" description="Low complexity" evidence="1">
    <location>
        <begin position="1810"/>
        <end position="1824"/>
    </location>
</feature>
<dbReference type="NCBIfam" id="TIGR01901">
    <property type="entry name" value="adhes_NPXG"/>
    <property type="match status" value="1"/>
</dbReference>
<feature type="compositionally biased region" description="Low complexity" evidence="1">
    <location>
        <begin position="1063"/>
        <end position="1073"/>
    </location>
</feature>
<feature type="compositionally biased region" description="Basic and acidic residues" evidence="1">
    <location>
        <begin position="1255"/>
        <end position="1265"/>
    </location>
</feature>
<dbReference type="PANTHER" id="PTHR12338">
    <property type="entry name" value="AUTOTRANSPORTER"/>
    <property type="match status" value="1"/>
</dbReference>
<feature type="compositionally biased region" description="Low complexity" evidence="1">
    <location>
        <begin position="1045"/>
        <end position="1055"/>
    </location>
</feature>
<accession>A0A3A1Y477</accession>
<feature type="compositionally biased region" description="Basic and acidic residues" evidence="1">
    <location>
        <begin position="1399"/>
        <end position="1413"/>
    </location>
</feature>
<feature type="compositionally biased region" description="Low complexity" evidence="1">
    <location>
        <begin position="1192"/>
        <end position="1211"/>
    </location>
</feature>
<feature type="compositionally biased region" description="Basic and acidic residues" evidence="1">
    <location>
        <begin position="1363"/>
        <end position="1374"/>
    </location>
</feature>
<feature type="compositionally biased region" description="Low complexity" evidence="1">
    <location>
        <begin position="1750"/>
        <end position="1766"/>
    </location>
</feature>
<dbReference type="RefSeq" id="WP_119497289.1">
    <property type="nucleotide sequence ID" value="NZ_NRJH01000046.1"/>
</dbReference>
<feature type="compositionally biased region" description="Basic and acidic residues" evidence="1">
    <location>
        <begin position="1030"/>
        <end position="1043"/>
    </location>
</feature>
<dbReference type="InterPro" id="IPR012334">
    <property type="entry name" value="Pectin_lyas_fold"/>
</dbReference>
<dbReference type="Pfam" id="PF05860">
    <property type="entry name" value="TPS"/>
    <property type="match status" value="1"/>
</dbReference>
<feature type="compositionally biased region" description="Basic and acidic residues" evidence="1">
    <location>
        <begin position="1493"/>
        <end position="1524"/>
    </location>
</feature>
<feature type="compositionally biased region" description="Polar residues" evidence="1">
    <location>
        <begin position="1074"/>
        <end position="1083"/>
    </location>
</feature>
<evidence type="ECO:0000313" key="3">
    <source>
        <dbReference type="EMBL" id="RIY32109.1"/>
    </source>
</evidence>
<feature type="compositionally biased region" description="Polar residues" evidence="1">
    <location>
        <begin position="1469"/>
        <end position="1482"/>
    </location>
</feature>
<proteinExistence type="predicted"/>
<feature type="compositionally biased region" description="Basic and acidic residues" evidence="1">
    <location>
        <begin position="1620"/>
        <end position="1639"/>
    </location>
</feature>
<evidence type="ECO:0000259" key="2">
    <source>
        <dbReference type="SMART" id="SM00912"/>
    </source>
</evidence>
<dbReference type="EMBL" id="NRJH01000046">
    <property type="protein sequence ID" value="RIY32109.1"/>
    <property type="molecule type" value="Genomic_DNA"/>
</dbReference>
<feature type="compositionally biased region" description="Polar residues" evidence="1">
    <location>
        <begin position="1643"/>
        <end position="1656"/>
    </location>
</feature>
<feature type="compositionally biased region" description="Basic and acidic residues" evidence="1">
    <location>
        <begin position="1580"/>
        <end position="1593"/>
    </location>
</feature>
<dbReference type="Gene3D" id="2.160.20.10">
    <property type="entry name" value="Single-stranded right-handed beta-helix, Pectin lyase-like"/>
    <property type="match status" value="1"/>
</dbReference>
<feature type="compositionally biased region" description="Polar residues" evidence="1">
    <location>
        <begin position="1345"/>
        <end position="1358"/>
    </location>
</feature>
<feature type="compositionally biased region" description="Low complexity" evidence="1">
    <location>
        <begin position="1414"/>
        <end position="1429"/>
    </location>
</feature>
<gene>
    <name evidence="3" type="ORF">CJP74_05540</name>
</gene>
<feature type="compositionally biased region" description="Basic and acidic residues" evidence="1">
    <location>
        <begin position="1714"/>
        <end position="1728"/>
    </location>
</feature>
<dbReference type="SMART" id="SM00912">
    <property type="entry name" value="Haemagg_act"/>
    <property type="match status" value="1"/>
</dbReference>
<sequence length="1949" mass="205835">MNRKYKLKFNRRTMSLDAVTELATQATAGKSSDPTVKAPRLSLTLSTLAALVCTGASLAYAAAEPRTGMSVVHGQVQTQIDQAVTTYTTSDNTIINWEKFNINSNELVKFVQANANSAVLNRVLGGSVSQILGTLQSNGKVFIVNPAGIVFGKEAQVDVASLVASTLDISNDDFIQGNYVFNQEKDQALASVLNQGVIKVNADGTIALVGGQVTNTGVLEAKNGTVYLLAGQSITIQDLDNPLISYKVSADNHAVNLGAIFSKNVALVANKVAHGGQFADLVNGETPATQARIEANGEVLLYAGAVAPNLQTTADAHTTPPSTQGGLVVQAGTISQANKVAVLGDTVVVQSQSSTQGREVLLGGDLQGQGQVKLASRTYVQAGAQVDASASSGDAGRIIVWGDKAYIDGTFTAQASQGQGGFIETSAKHLQLGKNFSVDTQGATGKGQWLIDPENLNVVNSTTYAEKTANEKVELTEFTQPEVSYQTAASDAGQTDSYLLDSQLGEALKNTNVSLTATNNLSFISAEVSTDTTYDDIATYYGVDGANGTLTLTADNISLTNTNLKTRAVNFTANNLTITSSKIEVANNLTTNTQVDIKVTGEENSFKAYTVVLLSQGNTSLENLNIRAGQHQPAGITNVTSFNINSKGNVSLTNVDASVNFGQVRLTGTGHTYTVKNSKFVNNWQEVLMHGIRSMEIPAKDTPSQQVEYTALEIDGTTVEALANYYVKAGSIDIRNTSFRNQREDVNHANASTIYALSDTPSIMVNLTLNTTNVLQLQSAKNNKFIFIDSCITANGIETNTGDALKALEAVNTSITAVSSLKLNVQEDLTLRGSEVTAGSMLTLGSTAGNLALLEEGTKATKVTNSNGKITSISAGQDLLLGNAKVEAGASATSLLLTGNNIKSVAQNNGNFVLDSDGTGTSLISKNEINLQDAQLTTERGLSITSKNAITVVGSTVKSDSLEVRSQENGKLIFANNKLEGQTQVTLSSTDYEYYDNTGSGATVVKANSQDPVEQKEESKSAVPTVATAPKEDAKVSEEKAKVASEGSSTTPTSETEQKESSSTEQSSTSASQDGQVSEQTDPQAKGDENSVSDEAAENKETTVNEDSENNGTSVSDDPTSQETSTPSEKEEEKVVVPVESSDDNVEAKGDEEGGAEEPVQGEAPDQGETTTTGNEQKTDSPVAEEPKADDSQASSGEESQEQASKQEQSSTPDQQTDEGDDAKGEEAVIAPKDEEDATPSKDEETVTPPVAENETAKEGEEGSKTSESQTQDPVTDTSAPVVDKEEQASPDPKQSEEQTDDQLGKTDEQTVTSEEQSDTSEEQKETQPSAEEPVVDANKDDTAESGTEVNDQGTGDNEVTEEPSKPADEEGKQGEANQTSEDEAGQTSESEVGQASGEDGKLPTEEETKQPVEENNQSSDSNNQASGSESEEGKGSEEQESPAEPAPDVTVPSDDQKQTAPTDEEKQSSGVSDNQAGNETGVTEDPAENTPSEDKKDSTVEENKDSTVEENKDSATDAGKEASSEQSEPEPEVKVPTEGETEGKAPVDDQTVVTPGEGEKEVSDEEGKESSEVPQDPATDTKDPDAEDKDPVEVVPGDSDSQENAGDQTGTGEEPVTSGEDHVEQPKESDTEVKKPTDEQEQVTPVDQGNETSETSGEEASPSKDTEVKAPVDDQAEVTPGEEGKDVSEDQAKETPVVDPTEEQPQDPQESAPEVKEPAQEQGKETSNEQTGTTVEPVVPSEEPKAPVEDPVVPSEEPTEPAVEPKAPETEVKEPSEAPVEQGKETSGDQTGTTEDPVTPTEEPKAPAQEQTVVTPVEQPQVPSVAPQLPPAEESQEENPIFRPEFIFQVTQGVSSEEERRQNDWLLVQPRGQENIPVLAQDHQPLVIRGDVPAPQNFLTCKVNSSAGRAALTNLGVNASDLDLSLGEISAKYNLSANDVAALEVECQ</sequence>
<feature type="compositionally biased region" description="Polar residues" evidence="1">
    <location>
        <begin position="1376"/>
        <end position="1394"/>
    </location>
</feature>
<dbReference type="Proteomes" id="UP000266258">
    <property type="component" value="Unassembled WGS sequence"/>
</dbReference>
<protein>
    <recommendedName>
        <fullName evidence="2">Filamentous haemagglutinin FhaB/tRNA nuclease CdiA-like TPS domain-containing protein</fullName>
    </recommendedName>
</protein>
<dbReference type="InterPro" id="IPR008638">
    <property type="entry name" value="FhaB/CdiA-like_TPS"/>
</dbReference>
<feature type="region of interest" description="Disordered" evidence="1">
    <location>
        <begin position="1008"/>
        <end position="1839"/>
    </location>
</feature>
<dbReference type="SUPFAM" id="SSF51126">
    <property type="entry name" value="Pectin lyase-like"/>
    <property type="match status" value="1"/>
</dbReference>
<reference evidence="3 4" key="1">
    <citation type="submission" date="2017-08" db="EMBL/GenBank/DDBJ databases">
        <title>Reclassification of Bisgaard taxon 37 and 44.</title>
        <authorList>
            <person name="Christensen H."/>
        </authorList>
    </citation>
    <scope>NUCLEOTIDE SEQUENCE [LARGE SCALE GENOMIC DNA]</scope>
    <source>
        <strain evidence="3 4">B96_4</strain>
    </source>
</reference>
<dbReference type="OrthoDB" id="218680at2"/>
<dbReference type="InterPro" id="IPR050909">
    <property type="entry name" value="Bact_Autotransporter_VF"/>
</dbReference>
<feature type="compositionally biased region" description="Basic and acidic residues" evidence="1">
    <location>
        <begin position="1532"/>
        <end position="1548"/>
    </location>
</feature>
<dbReference type="InterPro" id="IPR011050">
    <property type="entry name" value="Pectin_lyase_fold/virulence"/>
</dbReference>
<feature type="compositionally biased region" description="Polar residues" evidence="1">
    <location>
        <begin position="1603"/>
        <end position="1612"/>
    </location>
</feature>
<feature type="compositionally biased region" description="Low complexity" evidence="1">
    <location>
        <begin position="1792"/>
        <end position="1802"/>
    </location>
</feature>
<feature type="compositionally biased region" description="Basic and acidic residues" evidence="1">
    <location>
        <begin position="1662"/>
        <end position="1673"/>
    </location>
</feature>
<keyword evidence="4" id="KW-1185">Reference proteome</keyword>
<evidence type="ECO:0000313" key="4">
    <source>
        <dbReference type="Proteomes" id="UP000266258"/>
    </source>
</evidence>